<evidence type="ECO:0000256" key="4">
    <source>
        <dbReference type="ARBA" id="ARBA00022692"/>
    </source>
</evidence>
<evidence type="ECO:0000256" key="5">
    <source>
        <dbReference type="ARBA" id="ARBA00022833"/>
    </source>
</evidence>
<keyword evidence="5" id="KW-0862">Zinc</keyword>
<dbReference type="SUPFAM" id="SSF160240">
    <property type="entry name" value="Cation efflux protein cytoplasmic domain-like"/>
    <property type="match status" value="1"/>
</dbReference>
<dbReference type="InterPro" id="IPR027470">
    <property type="entry name" value="Cation_efflux_CTD"/>
</dbReference>
<evidence type="ECO:0000256" key="6">
    <source>
        <dbReference type="ARBA" id="ARBA00022989"/>
    </source>
</evidence>
<feature type="transmembrane region" description="Helical" evidence="9">
    <location>
        <begin position="77"/>
        <end position="99"/>
    </location>
</feature>
<protein>
    <submittedName>
        <fullName evidence="12">Cation efflux protein</fullName>
    </submittedName>
</protein>
<dbReference type="SUPFAM" id="SSF161111">
    <property type="entry name" value="Cation efflux protein transmembrane domain-like"/>
    <property type="match status" value="1"/>
</dbReference>
<organism evidence="12 13">
    <name type="scientific">Coprinellus micaceus</name>
    <name type="common">Glistening ink-cap mushroom</name>
    <name type="synonym">Coprinus micaceus</name>
    <dbReference type="NCBI Taxonomy" id="71717"/>
    <lineage>
        <taxon>Eukaryota</taxon>
        <taxon>Fungi</taxon>
        <taxon>Dikarya</taxon>
        <taxon>Basidiomycota</taxon>
        <taxon>Agaricomycotina</taxon>
        <taxon>Agaricomycetes</taxon>
        <taxon>Agaricomycetidae</taxon>
        <taxon>Agaricales</taxon>
        <taxon>Agaricineae</taxon>
        <taxon>Psathyrellaceae</taxon>
        <taxon>Coprinellus</taxon>
    </lineage>
</organism>
<dbReference type="NCBIfam" id="TIGR01297">
    <property type="entry name" value="CDF"/>
    <property type="match status" value="2"/>
</dbReference>
<dbReference type="GO" id="GO:0006882">
    <property type="term" value="P:intracellular zinc ion homeostasis"/>
    <property type="evidence" value="ECO:0007669"/>
    <property type="project" value="TreeGrafter"/>
</dbReference>
<dbReference type="GO" id="GO:0005385">
    <property type="term" value="F:zinc ion transmembrane transporter activity"/>
    <property type="evidence" value="ECO:0007669"/>
    <property type="project" value="TreeGrafter"/>
</dbReference>
<dbReference type="Proteomes" id="UP000298030">
    <property type="component" value="Unassembled WGS sequence"/>
</dbReference>
<feature type="compositionally biased region" description="Basic and acidic residues" evidence="8">
    <location>
        <begin position="157"/>
        <end position="168"/>
    </location>
</feature>
<dbReference type="InterPro" id="IPR058533">
    <property type="entry name" value="Cation_efflux_TM"/>
</dbReference>
<evidence type="ECO:0000313" key="12">
    <source>
        <dbReference type="EMBL" id="TEB34945.1"/>
    </source>
</evidence>
<name>A0A4Y7TL78_COPMI</name>
<dbReference type="GO" id="GO:0016020">
    <property type="term" value="C:membrane"/>
    <property type="evidence" value="ECO:0007669"/>
    <property type="project" value="UniProtKB-SubCell"/>
</dbReference>
<dbReference type="Gene3D" id="1.20.1510.10">
    <property type="entry name" value="Cation efflux protein transmembrane domain"/>
    <property type="match status" value="2"/>
</dbReference>
<feature type="compositionally biased region" description="Basic residues" evidence="8">
    <location>
        <begin position="305"/>
        <end position="315"/>
    </location>
</feature>
<feature type="compositionally biased region" description="Basic and acidic residues" evidence="8">
    <location>
        <begin position="284"/>
        <end position="304"/>
    </location>
</feature>
<comment type="caution">
    <text evidence="12">The sequence shown here is derived from an EMBL/GenBank/DDBJ whole genome shotgun (WGS) entry which is preliminary data.</text>
</comment>
<keyword evidence="3" id="KW-0813">Transport</keyword>
<comment type="subcellular location">
    <subcellularLocation>
        <location evidence="1">Membrane</location>
        <topology evidence="1">Multi-pass membrane protein</topology>
    </subcellularLocation>
</comment>
<dbReference type="InterPro" id="IPR027469">
    <property type="entry name" value="Cation_efflux_TMD_sf"/>
</dbReference>
<dbReference type="EMBL" id="QPFP01000008">
    <property type="protein sequence ID" value="TEB34945.1"/>
    <property type="molecule type" value="Genomic_DNA"/>
</dbReference>
<evidence type="ECO:0000259" key="10">
    <source>
        <dbReference type="Pfam" id="PF01545"/>
    </source>
</evidence>
<dbReference type="Pfam" id="PF01545">
    <property type="entry name" value="Cation_efflux"/>
    <property type="match status" value="2"/>
</dbReference>
<evidence type="ECO:0000259" key="11">
    <source>
        <dbReference type="Pfam" id="PF16916"/>
    </source>
</evidence>
<feature type="transmembrane region" description="Helical" evidence="9">
    <location>
        <begin position="324"/>
        <end position="346"/>
    </location>
</feature>
<dbReference type="Pfam" id="PF16916">
    <property type="entry name" value="ZT_dimer"/>
    <property type="match status" value="1"/>
</dbReference>
<dbReference type="InterPro" id="IPR002524">
    <property type="entry name" value="Cation_efflux"/>
</dbReference>
<dbReference type="PANTHER" id="PTHR45820">
    <property type="entry name" value="FI23527P1"/>
    <property type="match status" value="1"/>
</dbReference>
<sequence length="519" mass="55584">MGLSRSTRIQILLVIDVVFFFIELIVGYAVGSLALVADSFHMLNDVMSLVVALYAIKMTNQSETDSRYSYGWHRAEILAALVNGVFLLALCFSICLEAIQRFFETPEISNPKLVVVVGAFGLASNLVGLVLFHEHTHSHSHSPPPSKPASITSRPGSIHDGHKTDKAHPQPIRGRRSRSNSSSDDDGVYGHPAATRASLVQTAIEIAARSPSPTGRPSLSMHHRQSVDSVATGTTARDPHHHHASLDEDPSLPARETDPLLPEHEDEAEDLDGKAAQGHSHSHGAADDHDHGHSHSHGAEEGHGGHSHGHGHGHSHGSMNMRALVLHVLGDALGNVGVIATGLIIWKSTWAFKYYCDPIISLIITVIIFSSALPLVKSASFILLQGVPPTVSIDEVKDAILAVDGVISLHELHVWQLSENKLVASVHVLASRSHDFMPVAAKIRKALHHLGIHSSTIQPEYHPEHQPIDGLLLGAGGLDEGSSSRSVDSACLILCPADANCDPAENACCPPPQVSDNNA</sequence>
<feature type="region of interest" description="Disordered" evidence="8">
    <location>
        <begin position="210"/>
        <end position="317"/>
    </location>
</feature>
<evidence type="ECO:0000313" key="13">
    <source>
        <dbReference type="Proteomes" id="UP000298030"/>
    </source>
</evidence>
<dbReference type="AlphaFoldDB" id="A0A4Y7TL78"/>
<dbReference type="OrthoDB" id="9944568at2759"/>
<feature type="domain" description="Cation efflux protein transmembrane" evidence="10">
    <location>
        <begin position="10"/>
        <end position="143"/>
    </location>
</feature>
<feature type="transmembrane region" description="Helical" evidence="9">
    <location>
        <begin position="40"/>
        <end position="56"/>
    </location>
</feature>
<evidence type="ECO:0000256" key="2">
    <source>
        <dbReference type="ARBA" id="ARBA00008873"/>
    </source>
</evidence>
<evidence type="ECO:0000256" key="1">
    <source>
        <dbReference type="ARBA" id="ARBA00004141"/>
    </source>
</evidence>
<keyword evidence="7 9" id="KW-0472">Membrane</keyword>
<feature type="region of interest" description="Disordered" evidence="8">
    <location>
        <begin position="137"/>
        <end position="191"/>
    </location>
</feature>
<proteinExistence type="inferred from homology"/>
<keyword evidence="4 9" id="KW-0812">Transmembrane</keyword>
<feature type="domain" description="Cation efflux protein transmembrane" evidence="10">
    <location>
        <begin position="311"/>
        <end position="384"/>
    </location>
</feature>
<accession>A0A4Y7TL78</accession>
<evidence type="ECO:0000256" key="8">
    <source>
        <dbReference type="SAM" id="MobiDB-lite"/>
    </source>
</evidence>
<reference evidence="12 13" key="1">
    <citation type="journal article" date="2019" name="Nat. Ecol. Evol.">
        <title>Megaphylogeny resolves global patterns of mushroom evolution.</title>
        <authorList>
            <person name="Varga T."/>
            <person name="Krizsan K."/>
            <person name="Foldi C."/>
            <person name="Dima B."/>
            <person name="Sanchez-Garcia M."/>
            <person name="Sanchez-Ramirez S."/>
            <person name="Szollosi G.J."/>
            <person name="Szarkandi J.G."/>
            <person name="Papp V."/>
            <person name="Albert L."/>
            <person name="Andreopoulos W."/>
            <person name="Angelini C."/>
            <person name="Antonin V."/>
            <person name="Barry K.W."/>
            <person name="Bougher N.L."/>
            <person name="Buchanan P."/>
            <person name="Buyck B."/>
            <person name="Bense V."/>
            <person name="Catcheside P."/>
            <person name="Chovatia M."/>
            <person name="Cooper J."/>
            <person name="Damon W."/>
            <person name="Desjardin D."/>
            <person name="Finy P."/>
            <person name="Geml J."/>
            <person name="Haridas S."/>
            <person name="Hughes K."/>
            <person name="Justo A."/>
            <person name="Karasinski D."/>
            <person name="Kautmanova I."/>
            <person name="Kiss B."/>
            <person name="Kocsube S."/>
            <person name="Kotiranta H."/>
            <person name="LaButti K.M."/>
            <person name="Lechner B.E."/>
            <person name="Liimatainen K."/>
            <person name="Lipzen A."/>
            <person name="Lukacs Z."/>
            <person name="Mihaltcheva S."/>
            <person name="Morgado L.N."/>
            <person name="Niskanen T."/>
            <person name="Noordeloos M.E."/>
            <person name="Ohm R.A."/>
            <person name="Ortiz-Santana B."/>
            <person name="Ovrebo C."/>
            <person name="Racz N."/>
            <person name="Riley R."/>
            <person name="Savchenko A."/>
            <person name="Shiryaev A."/>
            <person name="Soop K."/>
            <person name="Spirin V."/>
            <person name="Szebenyi C."/>
            <person name="Tomsovsky M."/>
            <person name="Tulloss R.E."/>
            <person name="Uehling J."/>
            <person name="Grigoriev I.V."/>
            <person name="Vagvolgyi C."/>
            <person name="Papp T."/>
            <person name="Martin F.M."/>
            <person name="Miettinen O."/>
            <person name="Hibbett D.S."/>
            <person name="Nagy L.G."/>
        </authorList>
    </citation>
    <scope>NUCLEOTIDE SEQUENCE [LARGE SCALE GENOMIC DNA]</scope>
    <source>
        <strain evidence="12 13">FP101781</strain>
    </source>
</reference>
<evidence type="ECO:0000256" key="7">
    <source>
        <dbReference type="ARBA" id="ARBA00023136"/>
    </source>
</evidence>
<dbReference type="PANTHER" id="PTHR45820:SF4">
    <property type="entry name" value="ZINC TRANSPORTER 63C, ISOFORM F"/>
    <property type="match status" value="1"/>
</dbReference>
<keyword evidence="6 9" id="KW-1133">Transmembrane helix</keyword>
<feature type="transmembrane region" description="Helical" evidence="9">
    <location>
        <begin position="12"/>
        <end position="34"/>
    </location>
</feature>
<dbReference type="STRING" id="71717.A0A4Y7TL78"/>
<gene>
    <name evidence="12" type="ORF">FA13DRAFT_1624823</name>
</gene>
<feature type="transmembrane region" description="Helical" evidence="9">
    <location>
        <begin position="358"/>
        <end position="376"/>
    </location>
</feature>
<comment type="similarity">
    <text evidence="2">Belongs to the cation diffusion facilitator (CDF) transporter (TC 2.A.4) family. SLC30A subfamily.</text>
</comment>
<keyword evidence="13" id="KW-1185">Reference proteome</keyword>
<evidence type="ECO:0000256" key="3">
    <source>
        <dbReference type="ARBA" id="ARBA00022448"/>
    </source>
</evidence>
<dbReference type="InterPro" id="IPR036837">
    <property type="entry name" value="Cation_efflux_CTD_sf"/>
</dbReference>
<feature type="domain" description="Cation efflux protein cytoplasmic" evidence="11">
    <location>
        <begin position="388"/>
        <end position="460"/>
    </location>
</feature>
<feature type="transmembrane region" description="Helical" evidence="9">
    <location>
        <begin position="111"/>
        <end position="132"/>
    </location>
</feature>
<evidence type="ECO:0000256" key="9">
    <source>
        <dbReference type="SAM" id="Phobius"/>
    </source>
</evidence>